<gene>
    <name evidence="2" type="ORF">NBRC111894_4062</name>
</gene>
<evidence type="ECO:0000313" key="3">
    <source>
        <dbReference type="Proteomes" id="UP000319716"/>
    </source>
</evidence>
<comment type="caution">
    <text evidence="2">The sequence shown here is derived from an EMBL/GenBank/DDBJ whole genome shotgun (WGS) entry which is preliminary data.</text>
</comment>
<evidence type="ECO:0000256" key="1">
    <source>
        <dbReference type="SAM" id="Phobius"/>
    </source>
</evidence>
<evidence type="ECO:0000313" key="2">
    <source>
        <dbReference type="EMBL" id="GAY78508.1"/>
    </source>
</evidence>
<accession>A0A4Y3T7A9</accession>
<dbReference type="AlphaFoldDB" id="A0A4Y3T7A9"/>
<dbReference type="RefSeq" id="WP_156994763.1">
    <property type="nucleotide sequence ID" value="NZ_BEXB01000051.1"/>
</dbReference>
<organism evidence="2 3">
    <name type="scientific">Sporolactobacillus inulinus</name>
    <dbReference type="NCBI Taxonomy" id="2078"/>
    <lineage>
        <taxon>Bacteria</taxon>
        <taxon>Bacillati</taxon>
        <taxon>Bacillota</taxon>
        <taxon>Bacilli</taxon>
        <taxon>Bacillales</taxon>
        <taxon>Sporolactobacillaceae</taxon>
        <taxon>Sporolactobacillus</taxon>
    </lineage>
</organism>
<reference evidence="2 3" key="1">
    <citation type="submission" date="2017-11" db="EMBL/GenBank/DDBJ databases">
        <title>Draft Genome Sequence of Sporolactobacillus inulinus NBRC 111894 Isolated from Koso, a Japanese Sugar-Vegetable Fermented Beverage.</title>
        <authorList>
            <person name="Chiou T.Y."/>
            <person name="Oshima K."/>
            <person name="Suda W."/>
            <person name="Hattori M."/>
            <person name="Takahashi T."/>
        </authorList>
    </citation>
    <scope>NUCLEOTIDE SEQUENCE [LARGE SCALE GENOMIC DNA]</scope>
    <source>
        <strain evidence="2 3">NBRC111894</strain>
    </source>
</reference>
<feature type="transmembrane region" description="Helical" evidence="1">
    <location>
        <begin position="31"/>
        <end position="49"/>
    </location>
</feature>
<proteinExistence type="predicted"/>
<keyword evidence="1" id="KW-0472">Membrane</keyword>
<keyword evidence="1" id="KW-0812">Transmembrane</keyword>
<name>A0A4Y3T7A9_9BACL</name>
<protein>
    <submittedName>
        <fullName evidence="2">Uncharacterized protein</fullName>
    </submittedName>
</protein>
<keyword evidence="1" id="KW-1133">Transmembrane helix</keyword>
<dbReference type="Proteomes" id="UP000319716">
    <property type="component" value="Unassembled WGS sequence"/>
</dbReference>
<sequence length="54" mass="5940">MKRFAGFIIGILLFLLSLVILNDQTFSHTSAMILFALSLLILGATELFAKLGKK</sequence>
<dbReference type="EMBL" id="BEXB01000051">
    <property type="protein sequence ID" value="GAY78508.1"/>
    <property type="molecule type" value="Genomic_DNA"/>
</dbReference>